<dbReference type="GO" id="GO:0046872">
    <property type="term" value="F:metal ion binding"/>
    <property type="evidence" value="ECO:0007669"/>
    <property type="project" value="UniProtKB-KW"/>
</dbReference>
<evidence type="ECO:0000256" key="2">
    <source>
        <dbReference type="ARBA" id="ARBA00022475"/>
    </source>
</evidence>
<dbReference type="RefSeq" id="WP_107725246.1">
    <property type="nucleotide sequence ID" value="NZ_PZZP01000001.1"/>
</dbReference>
<comment type="subcellular location">
    <subcellularLocation>
        <location evidence="1 10">Cell membrane</location>
        <topology evidence="1 10">Multi-pass membrane protein</topology>
    </subcellularLocation>
</comment>
<accession>A0A2T4Z976</accession>
<comment type="activity regulation">
    <text evidence="10">Na(+) is not transported, but it plays an essential structural role and its presence is essential for fluoride channel function.</text>
</comment>
<feature type="binding site" evidence="10">
    <location>
        <position position="77"/>
    </location>
    <ligand>
        <name>Na(+)</name>
        <dbReference type="ChEBI" id="CHEBI:29101"/>
        <note>structural</note>
    </ligand>
</feature>
<feature type="binding site" evidence="10">
    <location>
        <position position="74"/>
    </location>
    <ligand>
        <name>Na(+)</name>
        <dbReference type="ChEBI" id="CHEBI:29101"/>
        <note>structural</note>
    </ligand>
</feature>
<keyword evidence="5 10" id="KW-0472">Membrane</keyword>
<evidence type="ECO:0000256" key="9">
    <source>
        <dbReference type="ARBA" id="ARBA00049940"/>
    </source>
</evidence>
<evidence type="ECO:0000256" key="3">
    <source>
        <dbReference type="ARBA" id="ARBA00022692"/>
    </source>
</evidence>
<evidence type="ECO:0000313" key="11">
    <source>
        <dbReference type="EMBL" id="PTM58439.1"/>
    </source>
</evidence>
<evidence type="ECO:0000313" key="12">
    <source>
        <dbReference type="Proteomes" id="UP000241639"/>
    </source>
</evidence>
<keyword evidence="3 10" id="KW-0812">Transmembrane</keyword>
<dbReference type="AlphaFoldDB" id="A0A2T4Z976"/>
<keyword evidence="6 10" id="KW-0407">Ion channel</keyword>
<keyword evidence="10" id="KW-0479">Metal-binding</keyword>
<evidence type="ECO:0000256" key="7">
    <source>
        <dbReference type="ARBA" id="ARBA00035120"/>
    </source>
</evidence>
<proteinExistence type="inferred from homology"/>
<feature type="transmembrane region" description="Helical" evidence="10">
    <location>
        <begin position="96"/>
        <end position="117"/>
    </location>
</feature>
<comment type="catalytic activity">
    <reaction evidence="8">
        <text>fluoride(in) = fluoride(out)</text>
        <dbReference type="Rhea" id="RHEA:76159"/>
        <dbReference type="ChEBI" id="CHEBI:17051"/>
    </reaction>
    <physiologicalReaction direction="left-to-right" evidence="8">
        <dbReference type="Rhea" id="RHEA:76160"/>
    </physiologicalReaction>
</comment>
<dbReference type="PANTHER" id="PTHR28259:SF1">
    <property type="entry name" value="FLUORIDE EXPORT PROTEIN 1-RELATED"/>
    <property type="match status" value="1"/>
</dbReference>
<protein>
    <recommendedName>
        <fullName evidence="10">Fluoride-specific ion channel FluC</fullName>
    </recommendedName>
</protein>
<sequence>MVYFWIGVGGIAGALLRYGLYLLMYQWTGPLFPWGTLAENWIGCFVLGWFNVWAHERLSLSPQLRTSLGTGLIGSFTTFSTFNVDTWELVMYGDKWLGLFYVLASFWGGILLAWVGWRLGLYLQRERLDLPQKGESP</sequence>
<feature type="transmembrane region" description="Helical" evidence="10">
    <location>
        <begin position="66"/>
        <end position="84"/>
    </location>
</feature>
<comment type="caution">
    <text evidence="11">The sequence shown here is derived from an EMBL/GenBank/DDBJ whole genome shotgun (WGS) entry which is preliminary data.</text>
</comment>
<organism evidence="11 12">
    <name type="scientific">Desmospora activa DSM 45169</name>
    <dbReference type="NCBI Taxonomy" id="1121389"/>
    <lineage>
        <taxon>Bacteria</taxon>
        <taxon>Bacillati</taxon>
        <taxon>Bacillota</taxon>
        <taxon>Bacilli</taxon>
        <taxon>Bacillales</taxon>
        <taxon>Thermoactinomycetaceae</taxon>
        <taxon>Desmospora</taxon>
    </lineage>
</organism>
<keyword evidence="4 10" id="KW-1133">Transmembrane helix</keyword>
<dbReference type="GO" id="GO:0005886">
    <property type="term" value="C:plasma membrane"/>
    <property type="evidence" value="ECO:0007669"/>
    <property type="project" value="UniProtKB-SubCell"/>
</dbReference>
<comment type="function">
    <text evidence="9 10">Fluoride-specific ion channel. Important for reducing fluoride concentration in the cell, thus reducing its toxicity.</text>
</comment>
<keyword evidence="10" id="KW-0813">Transport</keyword>
<dbReference type="GO" id="GO:0140114">
    <property type="term" value="P:cellular detoxification of fluoride"/>
    <property type="evidence" value="ECO:0007669"/>
    <property type="project" value="UniProtKB-UniRule"/>
</dbReference>
<keyword evidence="2 10" id="KW-1003">Cell membrane</keyword>
<evidence type="ECO:0000256" key="5">
    <source>
        <dbReference type="ARBA" id="ARBA00023136"/>
    </source>
</evidence>
<evidence type="ECO:0000256" key="10">
    <source>
        <dbReference type="HAMAP-Rule" id="MF_00454"/>
    </source>
</evidence>
<dbReference type="PANTHER" id="PTHR28259">
    <property type="entry name" value="FLUORIDE EXPORT PROTEIN 1-RELATED"/>
    <property type="match status" value="1"/>
</dbReference>
<dbReference type="OrthoDB" id="9799631at2"/>
<dbReference type="InterPro" id="IPR003691">
    <property type="entry name" value="FluC"/>
</dbReference>
<dbReference type="EMBL" id="PZZP01000001">
    <property type="protein sequence ID" value="PTM58439.1"/>
    <property type="molecule type" value="Genomic_DNA"/>
</dbReference>
<keyword evidence="12" id="KW-1185">Reference proteome</keyword>
<reference evidence="11 12" key="1">
    <citation type="submission" date="2018-04" db="EMBL/GenBank/DDBJ databases">
        <title>Genomic Encyclopedia of Archaeal and Bacterial Type Strains, Phase II (KMG-II): from individual species to whole genera.</title>
        <authorList>
            <person name="Goeker M."/>
        </authorList>
    </citation>
    <scope>NUCLEOTIDE SEQUENCE [LARGE SCALE GENOMIC DNA]</scope>
    <source>
        <strain evidence="11 12">DSM 45169</strain>
    </source>
</reference>
<evidence type="ECO:0000256" key="6">
    <source>
        <dbReference type="ARBA" id="ARBA00023303"/>
    </source>
</evidence>
<gene>
    <name evidence="10" type="primary">fluC</name>
    <name evidence="10" type="synonym">crcB</name>
    <name evidence="11" type="ORF">C8J48_1022</name>
</gene>
<name>A0A2T4Z976_9BACL</name>
<evidence type="ECO:0000256" key="8">
    <source>
        <dbReference type="ARBA" id="ARBA00035585"/>
    </source>
</evidence>
<dbReference type="Pfam" id="PF02537">
    <property type="entry name" value="CRCB"/>
    <property type="match status" value="1"/>
</dbReference>
<dbReference type="Proteomes" id="UP000241639">
    <property type="component" value="Unassembled WGS sequence"/>
</dbReference>
<dbReference type="GO" id="GO:0062054">
    <property type="term" value="F:fluoride channel activity"/>
    <property type="evidence" value="ECO:0007669"/>
    <property type="project" value="UniProtKB-UniRule"/>
</dbReference>
<keyword evidence="10" id="KW-0915">Sodium</keyword>
<dbReference type="HAMAP" id="MF_00454">
    <property type="entry name" value="FluC"/>
    <property type="match status" value="1"/>
</dbReference>
<dbReference type="NCBIfam" id="TIGR00494">
    <property type="entry name" value="crcB"/>
    <property type="match status" value="1"/>
</dbReference>
<comment type="similarity">
    <text evidence="7 10">Belongs to the fluoride channel Fluc/FEX (TC 1.A.43) family.</text>
</comment>
<feature type="transmembrane region" description="Helical" evidence="10">
    <location>
        <begin position="31"/>
        <end position="54"/>
    </location>
</feature>
<keyword evidence="10" id="KW-0406">Ion transport</keyword>
<evidence type="ECO:0000256" key="1">
    <source>
        <dbReference type="ARBA" id="ARBA00004651"/>
    </source>
</evidence>
<feature type="transmembrane region" description="Helical" evidence="10">
    <location>
        <begin position="5"/>
        <end position="25"/>
    </location>
</feature>
<evidence type="ECO:0000256" key="4">
    <source>
        <dbReference type="ARBA" id="ARBA00022989"/>
    </source>
</evidence>